<keyword evidence="1" id="KW-0812">Transmembrane</keyword>
<organism evidence="2 3">
    <name type="scientific">Rhizorhabdus dicambivorans</name>
    <dbReference type="NCBI Taxonomy" id="1850238"/>
    <lineage>
        <taxon>Bacteria</taxon>
        <taxon>Pseudomonadati</taxon>
        <taxon>Pseudomonadota</taxon>
        <taxon>Alphaproteobacteria</taxon>
        <taxon>Sphingomonadales</taxon>
        <taxon>Sphingomonadaceae</taxon>
        <taxon>Rhizorhabdus</taxon>
    </lineage>
</organism>
<dbReference type="EMBL" id="NWUF01000003">
    <property type="protein sequence ID" value="PCE43664.1"/>
    <property type="molecule type" value="Genomic_DNA"/>
</dbReference>
<dbReference type="RefSeq" id="WP_066969533.1">
    <property type="nucleotide sequence ID" value="NZ_CP023449.1"/>
</dbReference>
<gene>
    <name evidence="2" type="ORF">COO09_05025</name>
</gene>
<comment type="caution">
    <text evidence="2">The sequence shown here is derived from an EMBL/GenBank/DDBJ whole genome shotgun (WGS) entry which is preliminary data.</text>
</comment>
<dbReference type="KEGG" id="rdi:CMV14_02705"/>
<dbReference type="OrthoDB" id="9807941at2"/>
<accession>A0A2A4FY02</accession>
<keyword evidence="1" id="KW-1133">Transmembrane helix</keyword>
<keyword evidence="1" id="KW-0472">Membrane</keyword>
<protein>
    <submittedName>
        <fullName evidence="2">Uncharacterized protein</fullName>
    </submittedName>
</protein>
<proteinExistence type="predicted"/>
<dbReference type="Proteomes" id="UP000218934">
    <property type="component" value="Unassembled WGS sequence"/>
</dbReference>
<dbReference type="Gene3D" id="1.10.150.20">
    <property type="entry name" value="5' to 3' exonuclease, C-terminal subdomain"/>
    <property type="match status" value="1"/>
</dbReference>
<name>A0A2A4FY02_9SPHN</name>
<sequence>MSNTTLIIAAVVAVLAVVGLFLLLRTPTQRVQLSDSAPPPAAPKPAPLAKEGHGVVDSAAAAVLDMAGPVIGVDAHPDLPADDLTRIKGLGPKAQGVLNGIGIRHFAQIAALDPGQAAELDARLGAFKGRLFRDRWIDQARYLEQDDVAGFEKEFGKLG</sequence>
<reference evidence="2 3" key="1">
    <citation type="submission" date="2017-09" db="EMBL/GenBank/DDBJ databases">
        <title>The Catabolism of 3,6-Dichlorosalicylic acid is Initiated by the Cytochrome P450 Monooxygenase DsmABC in Rhizorhabdus dicambivorans Ndbn-20.</title>
        <authorList>
            <person name="Na L."/>
        </authorList>
    </citation>
    <scope>NUCLEOTIDE SEQUENCE [LARGE SCALE GENOMIC DNA]</scope>
    <source>
        <strain evidence="2 3">Ndbn-20m</strain>
    </source>
</reference>
<evidence type="ECO:0000256" key="1">
    <source>
        <dbReference type="SAM" id="Phobius"/>
    </source>
</evidence>
<keyword evidence="3" id="KW-1185">Reference proteome</keyword>
<feature type="transmembrane region" description="Helical" evidence="1">
    <location>
        <begin position="6"/>
        <end position="24"/>
    </location>
</feature>
<dbReference type="AlphaFoldDB" id="A0A2A4FY02"/>
<evidence type="ECO:0000313" key="3">
    <source>
        <dbReference type="Proteomes" id="UP000218934"/>
    </source>
</evidence>
<evidence type="ECO:0000313" key="2">
    <source>
        <dbReference type="EMBL" id="PCE43664.1"/>
    </source>
</evidence>